<evidence type="ECO:0000313" key="2">
    <source>
        <dbReference type="Proteomes" id="UP000051861"/>
    </source>
</evidence>
<dbReference type="Proteomes" id="UP000051861">
    <property type="component" value="Unassembled WGS sequence"/>
</dbReference>
<reference evidence="1 2" key="1">
    <citation type="journal article" date="2015" name="Microbiome">
        <title>Genomic resolution of linkages in carbon, nitrogen, and sulfur cycling among widespread estuary sediment bacteria.</title>
        <authorList>
            <person name="Baker B.J."/>
            <person name="Lazar C.S."/>
            <person name="Teske A.P."/>
            <person name="Dick G.J."/>
        </authorList>
    </citation>
    <scope>NUCLEOTIDE SEQUENCE [LARGE SCALE GENOMIC DNA]</scope>
    <source>
        <strain evidence="1">DG_54_3</strain>
    </source>
</reference>
<dbReference type="EMBL" id="LIZX01000171">
    <property type="protein sequence ID" value="KPJ64625.1"/>
    <property type="molecule type" value="Genomic_DNA"/>
</dbReference>
<dbReference type="AlphaFoldDB" id="A0A0S7XQ44"/>
<proteinExistence type="predicted"/>
<accession>A0A0S7XQ44</accession>
<evidence type="ECO:0000313" key="1">
    <source>
        <dbReference type="EMBL" id="KPJ64625.1"/>
    </source>
</evidence>
<organism evidence="1 2">
    <name type="scientific">candidate division WOR-1 bacterium DG_54_3</name>
    <dbReference type="NCBI Taxonomy" id="1703775"/>
    <lineage>
        <taxon>Bacteria</taxon>
        <taxon>Bacillati</taxon>
        <taxon>Saganbacteria</taxon>
    </lineage>
</organism>
<protein>
    <submittedName>
        <fullName evidence="1">Uncharacterized protein</fullName>
    </submittedName>
</protein>
<name>A0A0S7XQ44_UNCSA</name>
<comment type="caution">
    <text evidence="1">The sequence shown here is derived from an EMBL/GenBank/DDBJ whole genome shotgun (WGS) entry which is preliminary data.</text>
</comment>
<sequence>MIVLGVSEANLVINYPTLAHKDESSQSDDCQLTQSEPYLPIISSKPIVKSPVSSQGDLYIFVGVNHYVPEQHQFFNEFLVLGNDNLKVEGIDLIVSESFWTGEKDKSASQMLDYIGKVKTLGSQHCFGDLQGIIDYYLRTGDSKVLPYLKDCVRREPFRKLFNVEDIDIEGLKIVRGSYGDNDPHSYDILAGDLSYQIQSDLLSFINRLQLLEIRDYNSIRFIKRRLQGNSKLTPEIPAPKDNVNTFVKNRITRAKRYRALPKDEKALEEMIIKAKNAGKIIWGIKNIYTYIQGKISDNKRKSKGKVILSKWGHSHTEKEGIEKYLGKNDRSFYIVMNGGASDTTLVFDKVIKKLGWEGKTFAWLVGENIRDADLIIHLPVDPGREPLKYEKTPSEFFDPEGVVLHLRKKL</sequence>
<gene>
    <name evidence="1" type="ORF">AMJ44_12455</name>
</gene>